<gene>
    <name evidence="2" type="ORF">EYF80_038158</name>
</gene>
<keyword evidence="3" id="KW-1185">Reference proteome</keyword>
<name>A0A4Z2GG49_9TELE</name>
<organism evidence="2 3">
    <name type="scientific">Liparis tanakae</name>
    <name type="common">Tanaka's snailfish</name>
    <dbReference type="NCBI Taxonomy" id="230148"/>
    <lineage>
        <taxon>Eukaryota</taxon>
        <taxon>Metazoa</taxon>
        <taxon>Chordata</taxon>
        <taxon>Craniata</taxon>
        <taxon>Vertebrata</taxon>
        <taxon>Euteleostomi</taxon>
        <taxon>Actinopterygii</taxon>
        <taxon>Neopterygii</taxon>
        <taxon>Teleostei</taxon>
        <taxon>Neoteleostei</taxon>
        <taxon>Acanthomorphata</taxon>
        <taxon>Eupercaria</taxon>
        <taxon>Perciformes</taxon>
        <taxon>Cottioidei</taxon>
        <taxon>Cottales</taxon>
        <taxon>Liparidae</taxon>
        <taxon>Liparis</taxon>
    </lineage>
</organism>
<proteinExistence type="predicted"/>
<dbReference type="Proteomes" id="UP000314294">
    <property type="component" value="Unassembled WGS sequence"/>
</dbReference>
<protein>
    <submittedName>
        <fullName evidence="2">Uncharacterized protein</fullName>
    </submittedName>
</protein>
<comment type="caution">
    <text evidence="2">The sequence shown here is derived from an EMBL/GenBank/DDBJ whole genome shotgun (WGS) entry which is preliminary data.</text>
</comment>
<sequence length="95" mass="10021">MFSFSTPAHCGGPTPPQTEREERNICKSLANANSGDKGASSSCCSALPAGCAAVAGIMPPDFHMACWIKPSDEYMCLQKDFSLLPDSLVKACCAF</sequence>
<accession>A0A4Z2GG49</accession>
<evidence type="ECO:0000313" key="2">
    <source>
        <dbReference type="EMBL" id="TNN51642.1"/>
    </source>
</evidence>
<dbReference type="AlphaFoldDB" id="A0A4Z2GG49"/>
<evidence type="ECO:0000256" key="1">
    <source>
        <dbReference type="SAM" id="MobiDB-lite"/>
    </source>
</evidence>
<evidence type="ECO:0000313" key="3">
    <source>
        <dbReference type="Proteomes" id="UP000314294"/>
    </source>
</evidence>
<dbReference type="EMBL" id="SRLO01000575">
    <property type="protein sequence ID" value="TNN51642.1"/>
    <property type="molecule type" value="Genomic_DNA"/>
</dbReference>
<reference evidence="2 3" key="1">
    <citation type="submission" date="2019-03" db="EMBL/GenBank/DDBJ databases">
        <title>First draft genome of Liparis tanakae, snailfish: a comprehensive survey of snailfish specific genes.</title>
        <authorList>
            <person name="Kim W."/>
            <person name="Song I."/>
            <person name="Jeong J.-H."/>
            <person name="Kim D."/>
            <person name="Kim S."/>
            <person name="Ryu S."/>
            <person name="Song J.Y."/>
            <person name="Lee S.K."/>
        </authorList>
    </citation>
    <scope>NUCLEOTIDE SEQUENCE [LARGE SCALE GENOMIC DNA]</scope>
    <source>
        <tissue evidence="2">Muscle</tissue>
    </source>
</reference>
<feature type="region of interest" description="Disordered" evidence="1">
    <location>
        <begin position="1"/>
        <end position="21"/>
    </location>
</feature>